<reference evidence="13 14" key="1">
    <citation type="journal article" date="2015" name="Nature">
        <title>rRNA introns, odd ribosomes, and small enigmatic genomes across a large radiation of phyla.</title>
        <authorList>
            <person name="Brown C.T."/>
            <person name="Hug L.A."/>
            <person name="Thomas B.C."/>
            <person name="Sharon I."/>
            <person name="Castelle C.J."/>
            <person name="Singh A."/>
            <person name="Wilkins M.J."/>
            <person name="Williams K.H."/>
            <person name="Banfield J.F."/>
        </authorList>
    </citation>
    <scope>NUCLEOTIDE SEQUENCE [LARGE SCALE GENOMIC DNA]</scope>
</reference>
<keyword evidence="4 10" id="KW-0378">Hydrolase</keyword>
<accession>A0A0G0ASV9</accession>
<comment type="catalytic activity">
    <reaction evidence="8 10">
        <text>5-[(5-phospho-1-deoxy-D-ribulos-1-ylimino)methylamino]-1-(5-phospho-beta-D-ribosyl)imidazole-4-carboxamide + L-glutamine = D-erythro-1-(imidazol-4-yl)glycerol 3-phosphate + 5-amino-1-(5-phospho-beta-D-ribosyl)imidazole-4-carboxamide + L-glutamate + H(+)</text>
        <dbReference type="Rhea" id="RHEA:24793"/>
        <dbReference type="ChEBI" id="CHEBI:15378"/>
        <dbReference type="ChEBI" id="CHEBI:29985"/>
        <dbReference type="ChEBI" id="CHEBI:58278"/>
        <dbReference type="ChEBI" id="CHEBI:58359"/>
        <dbReference type="ChEBI" id="CHEBI:58475"/>
        <dbReference type="ChEBI" id="CHEBI:58525"/>
        <dbReference type="EC" id="4.3.2.10"/>
    </reaction>
</comment>
<organism evidence="13 14">
    <name type="scientific">Candidatus Gottesmanbacteria bacterium GW2011_GWA1_34_13</name>
    <dbReference type="NCBI Taxonomy" id="1618434"/>
    <lineage>
        <taxon>Bacteria</taxon>
        <taxon>Candidatus Gottesmaniibacteriota</taxon>
    </lineage>
</organism>
<dbReference type="UniPathway" id="UPA00031">
    <property type="reaction ID" value="UER00010"/>
</dbReference>
<dbReference type="GO" id="GO:0005737">
    <property type="term" value="C:cytoplasm"/>
    <property type="evidence" value="ECO:0007669"/>
    <property type="project" value="UniProtKB-SubCell"/>
</dbReference>
<feature type="active site" description="Nucleophile" evidence="10 11">
    <location>
        <position position="84"/>
    </location>
</feature>
<dbReference type="Proteomes" id="UP000034176">
    <property type="component" value="Unassembled WGS sequence"/>
</dbReference>
<name>A0A0G0ASV9_9BACT</name>
<dbReference type="PIRSF" id="PIRSF000495">
    <property type="entry name" value="Amidotransf_hisH"/>
    <property type="match status" value="1"/>
</dbReference>
<evidence type="ECO:0000256" key="5">
    <source>
        <dbReference type="ARBA" id="ARBA00022962"/>
    </source>
</evidence>
<evidence type="ECO:0000256" key="1">
    <source>
        <dbReference type="ARBA" id="ARBA00005091"/>
    </source>
</evidence>
<dbReference type="EC" id="3.5.1.2" evidence="10"/>
<feature type="active site" evidence="10 11">
    <location>
        <position position="188"/>
    </location>
</feature>
<evidence type="ECO:0000256" key="11">
    <source>
        <dbReference type="PIRSR" id="PIRSR000495-1"/>
    </source>
</evidence>
<dbReference type="GO" id="GO:0000107">
    <property type="term" value="F:imidazoleglycerol-phosphate synthase activity"/>
    <property type="evidence" value="ECO:0007669"/>
    <property type="project" value="UniProtKB-UniRule"/>
</dbReference>
<keyword evidence="10" id="KW-0963">Cytoplasm</keyword>
<evidence type="ECO:0000313" key="13">
    <source>
        <dbReference type="EMBL" id="KKP59989.1"/>
    </source>
</evidence>
<dbReference type="PROSITE" id="PS51273">
    <property type="entry name" value="GATASE_TYPE_1"/>
    <property type="match status" value="1"/>
</dbReference>
<dbReference type="CDD" id="cd01748">
    <property type="entry name" value="GATase1_IGP_Synthase"/>
    <property type="match status" value="1"/>
</dbReference>
<comment type="pathway">
    <text evidence="1 10">Amino-acid biosynthesis; L-histidine biosynthesis; L-histidine from 5-phospho-alpha-D-ribose 1-diphosphate: step 5/9.</text>
</comment>
<protein>
    <recommendedName>
        <fullName evidence="10">Imidazole glycerol phosphate synthase subunit HisH</fullName>
        <ecNumber evidence="10">4.3.2.10</ecNumber>
    </recommendedName>
    <alternativeName>
        <fullName evidence="10">IGP synthase glutaminase subunit</fullName>
        <ecNumber evidence="10">3.5.1.2</ecNumber>
    </alternativeName>
    <alternativeName>
        <fullName evidence="10">IGP synthase subunit HisH</fullName>
    </alternativeName>
    <alternativeName>
        <fullName evidence="10">ImGP synthase subunit HisH</fullName>
        <shortName evidence="10">IGPS subunit HisH</shortName>
    </alternativeName>
</protein>
<dbReference type="AlphaFoldDB" id="A0A0G0ASV9"/>
<keyword evidence="6 10" id="KW-0368">Histidine biosynthesis</keyword>
<feature type="active site" evidence="10 11">
    <location>
        <position position="186"/>
    </location>
</feature>
<evidence type="ECO:0000313" key="14">
    <source>
        <dbReference type="Proteomes" id="UP000034176"/>
    </source>
</evidence>
<gene>
    <name evidence="10" type="primary">hisH</name>
    <name evidence="13" type="ORF">UR52_C0001G0069</name>
</gene>
<dbReference type="EC" id="4.3.2.10" evidence="10"/>
<dbReference type="PANTHER" id="PTHR42701">
    <property type="entry name" value="IMIDAZOLE GLYCEROL PHOSPHATE SYNTHASE SUBUNIT HISH"/>
    <property type="match status" value="1"/>
</dbReference>
<feature type="domain" description="Glutamine amidotransferase" evidence="12">
    <location>
        <begin position="8"/>
        <end position="202"/>
    </location>
</feature>
<proteinExistence type="inferred from homology"/>
<dbReference type="GO" id="GO:0016829">
    <property type="term" value="F:lyase activity"/>
    <property type="evidence" value="ECO:0007669"/>
    <property type="project" value="UniProtKB-KW"/>
</dbReference>
<dbReference type="GO" id="GO:0000105">
    <property type="term" value="P:L-histidine biosynthetic process"/>
    <property type="evidence" value="ECO:0007669"/>
    <property type="project" value="UniProtKB-UniRule"/>
</dbReference>
<comment type="catalytic activity">
    <reaction evidence="9 10">
        <text>L-glutamine + H2O = L-glutamate + NH4(+)</text>
        <dbReference type="Rhea" id="RHEA:15889"/>
        <dbReference type="ChEBI" id="CHEBI:15377"/>
        <dbReference type="ChEBI" id="CHEBI:28938"/>
        <dbReference type="ChEBI" id="CHEBI:29985"/>
        <dbReference type="ChEBI" id="CHEBI:58359"/>
        <dbReference type="EC" id="3.5.1.2"/>
    </reaction>
</comment>
<dbReference type="InterPro" id="IPR017926">
    <property type="entry name" value="GATASE"/>
</dbReference>
<evidence type="ECO:0000256" key="2">
    <source>
        <dbReference type="ARBA" id="ARBA00011152"/>
    </source>
</evidence>
<comment type="subcellular location">
    <subcellularLocation>
        <location evidence="10">Cytoplasm</location>
    </subcellularLocation>
</comment>
<sequence length="204" mass="22864">MKKISICILDYGSGNVKSVFNLATTLNPNVTISNQTRDIENATHLILPGVGAYAAAMRKIHQLIPMTHLEKAVFTDKKPFLGICVGMQVLANKGYEFEITTGLGWIPGEVKKLDSGFLPLPHIGWNNIEVIQTSPLTKQFKTLDFYFVHSFVFQPKNKKNLIAQTNYGNNFAAIINMDNIYGVQFHPEKSQKAGQMLLYNFLNL</sequence>
<evidence type="ECO:0000256" key="4">
    <source>
        <dbReference type="ARBA" id="ARBA00022801"/>
    </source>
</evidence>
<comment type="subunit">
    <text evidence="2 10">Heterodimer of HisH and HisF.</text>
</comment>
<dbReference type="InterPro" id="IPR010139">
    <property type="entry name" value="Imidazole-glycPsynth_HisH"/>
</dbReference>
<comment type="function">
    <text evidence="10">IGPS catalyzes the conversion of PRFAR and glutamine to IGP, AICAR and glutamate. The HisH subunit catalyzes the hydrolysis of glutamine to glutamate and ammonia as part of the synthesis of IGP and AICAR. The resulting ammonia molecule is channeled to the active site of HisF.</text>
</comment>
<dbReference type="Gene3D" id="3.40.50.880">
    <property type="match status" value="1"/>
</dbReference>
<evidence type="ECO:0000256" key="6">
    <source>
        <dbReference type="ARBA" id="ARBA00023102"/>
    </source>
</evidence>
<dbReference type="EMBL" id="LBPN01000001">
    <property type="protein sequence ID" value="KKP59989.1"/>
    <property type="molecule type" value="Genomic_DNA"/>
</dbReference>
<dbReference type="InterPro" id="IPR029062">
    <property type="entry name" value="Class_I_gatase-like"/>
</dbReference>
<dbReference type="NCBIfam" id="TIGR01855">
    <property type="entry name" value="IMP_synth_hisH"/>
    <property type="match status" value="1"/>
</dbReference>
<evidence type="ECO:0000256" key="8">
    <source>
        <dbReference type="ARBA" id="ARBA00047838"/>
    </source>
</evidence>
<dbReference type="SUPFAM" id="SSF52317">
    <property type="entry name" value="Class I glutamine amidotransferase-like"/>
    <property type="match status" value="1"/>
</dbReference>
<evidence type="ECO:0000259" key="12">
    <source>
        <dbReference type="Pfam" id="PF00117"/>
    </source>
</evidence>
<evidence type="ECO:0000256" key="10">
    <source>
        <dbReference type="HAMAP-Rule" id="MF_00278"/>
    </source>
</evidence>
<evidence type="ECO:0000256" key="7">
    <source>
        <dbReference type="ARBA" id="ARBA00023239"/>
    </source>
</evidence>
<dbReference type="Pfam" id="PF00117">
    <property type="entry name" value="GATase"/>
    <property type="match status" value="1"/>
</dbReference>
<keyword evidence="5 10" id="KW-0315">Glutamine amidotransferase</keyword>
<dbReference type="PATRIC" id="fig|1618434.3.peg.70"/>
<evidence type="ECO:0000256" key="9">
    <source>
        <dbReference type="ARBA" id="ARBA00049534"/>
    </source>
</evidence>
<dbReference type="STRING" id="1618434.UR52_C0001G0069"/>
<dbReference type="HAMAP" id="MF_00278">
    <property type="entry name" value="HisH"/>
    <property type="match status" value="1"/>
</dbReference>
<keyword evidence="7 10" id="KW-0456">Lyase</keyword>
<dbReference type="PANTHER" id="PTHR42701:SF1">
    <property type="entry name" value="IMIDAZOLE GLYCEROL PHOSPHATE SYNTHASE SUBUNIT HISH"/>
    <property type="match status" value="1"/>
</dbReference>
<evidence type="ECO:0000256" key="3">
    <source>
        <dbReference type="ARBA" id="ARBA00022605"/>
    </source>
</evidence>
<dbReference type="GO" id="GO:0004359">
    <property type="term" value="F:glutaminase activity"/>
    <property type="evidence" value="ECO:0007669"/>
    <property type="project" value="UniProtKB-EC"/>
</dbReference>
<keyword evidence="3 10" id="KW-0028">Amino-acid biosynthesis</keyword>
<comment type="caution">
    <text evidence="13">The sequence shown here is derived from an EMBL/GenBank/DDBJ whole genome shotgun (WGS) entry which is preliminary data.</text>
</comment>